<accession>I3S4R6</accession>
<dbReference type="EMBL" id="BT135463">
    <property type="protein sequence ID" value="AFK35258.1"/>
    <property type="molecule type" value="mRNA"/>
</dbReference>
<proteinExistence type="evidence at transcript level"/>
<sequence length="67" mass="7611">MACLQFEFGNVDLFTRICICFIVDLLAQGTQFCESGYQINLIICLKNGFTASLVFLNPWSNIRIKSQ</sequence>
<evidence type="ECO:0000313" key="1">
    <source>
        <dbReference type="EMBL" id="AFK35258.1"/>
    </source>
</evidence>
<organism evidence="1">
    <name type="scientific">Lotus japonicus</name>
    <name type="common">Lotus corniculatus var. japonicus</name>
    <dbReference type="NCBI Taxonomy" id="34305"/>
    <lineage>
        <taxon>Eukaryota</taxon>
        <taxon>Viridiplantae</taxon>
        <taxon>Streptophyta</taxon>
        <taxon>Embryophyta</taxon>
        <taxon>Tracheophyta</taxon>
        <taxon>Spermatophyta</taxon>
        <taxon>Magnoliopsida</taxon>
        <taxon>eudicotyledons</taxon>
        <taxon>Gunneridae</taxon>
        <taxon>Pentapetalae</taxon>
        <taxon>rosids</taxon>
        <taxon>fabids</taxon>
        <taxon>Fabales</taxon>
        <taxon>Fabaceae</taxon>
        <taxon>Papilionoideae</taxon>
        <taxon>50 kb inversion clade</taxon>
        <taxon>NPAAA clade</taxon>
        <taxon>Hologalegina</taxon>
        <taxon>robinioid clade</taxon>
        <taxon>Loteae</taxon>
        <taxon>Lotus</taxon>
    </lineage>
</organism>
<name>I3S4R6_LOTJA</name>
<protein>
    <submittedName>
        <fullName evidence="1">Uncharacterized protein</fullName>
    </submittedName>
</protein>
<reference evidence="1" key="1">
    <citation type="submission" date="2012-05" db="EMBL/GenBank/DDBJ databases">
        <authorList>
            <person name="Krishnakumar V."/>
            <person name="Cheung F."/>
            <person name="Xiao Y."/>
            <person name="Chan A."/>
            <person name="Moskal W.A."/>
            <person name="Town C.D."/>
        </authorList>
    </citation>
    <scope>NUCLEOTIDE SEQUENCE</scope>
</reference>
<dbReference type="AlphaFoldDB" id="I3S4R6"/>